<dbReference type="EMBL" id="CP009416">
    <property type="protein sequence ID" value="AJD91962.1"/>
    <property type="molecule type" value="Genomic_DNA"/>
</dbReference>
<sequence>MQFDGGKLQLPGCIETNAVKIATKRTDTATNGAALHAFKKQALVS</sequence>
<reference evidence="1 2" key="1">
    <citation type="submission" date="2014-08" db="EMBL/GenBank/DDBJ databases">
        <title>Complete genome of a marine bacteria Jeotgalibacillus malaysiensis.</title>
        <authorList>
            <person name="Yaakop A.S."/>
            <person name="Chan K.-G."/>
            <person name="Goh K.M."/>
        </authorList>
    </citation>
    <scope>NUCLEOTIDE SEQUENCE [LARGE SCALE GENOMIC DNA]</scope>
    <source>
        <strain evidence="1 2">D5</strain>
    </source>
</reference>
<dbReference type="AlphaFoldDB" id="A0A0B5ATC4"/>
<accession>A0A0B5ATC4</accession>
<name>A0A0B5ATC4_9BACL</name>
<dbReference type="KEGG" id="jeo:JMA_26450"/>
<dbReference type="BioCyc" id="JESP1508404:G14D9-11925-MONOMER"/>
<dbReference type="STRING" id="1508404.JMA_26450"/>
<keyword evidence="2" id="KW-1185">Reference proteome</keyword>
<proteinExistence type="predicted"/>
<evidence type="ECO:0000313" key="1">
    <source>
        <dbReference type="EMBL" id="AJD91962.1"/>
    </source>
</evidence>
<protein>
    <submittedName>
        <fullName evidence="1">Uncharacterized protein</fullName>
    </submittedName>
</protein>
<gene>
    <name evidence="1" type="ORF">JMA_26450</name>
</gene>
<evidence type="ECO:0000313" key="2">
    <source>
        <dbReference type="Proteomes" id="UP000031449"/>
    </source>
</evidence>
<dbReference type="Proteomes" id="UP000031449">
    <property type="component" value="Chromosome"/>
</dbReference>
<organism evidence="1 2">
    <name type="scientific">Jeotgalibacillus malaysiensis</name>
    <dbReference type="NCBI Taxonomy" id="1508404"/>
    <lineage>
        <taxon>Bacteria</taxon>
        <taxon>Bacillati</taxon>
        <taxon>Bacillota</taxon>
        <taxon>Bacilli</taxon>
        <taxon>Bacillales</taxon>
        <taxon>Caryophanaceae</taxon>
        <taxon>Jeotgalibacillus</taxon>
    </lineage>
</organism>
<dbReference type="HOGENOM" id="CLU_3200842_0_0_9"/>